<dbReference type="Proteomes" id="UP001057402">
    <property type="component" value="Chromosome 4"/>
</dbReference>
<proteinExistence type="predicted"/>
<evidence type="ECO:0000313" key="2">
    <source>
        <dbReference type="Proteomes" id="UP001057402"/>
    </source>
</evidence>
<gene>
    <name evidence="1" type="ORF">MLD38_013802</name>
</gene>
<dbReference type="EMBL" id="CM042883">
    <property type="protein sequence ID" value="KAI4376000.1"/>
    <property type="molecule type" value="Genomic_DNA"/>
</dbReference>
<keyword evidence="2" id="KW-1185">Reference proteome</keyword>
<evidence type="ECO:0000313" key="1">
    <source>
        <dbReference type="EMBL" id="KAI4376000.1"/>
    </source>
</evidence>
<protein>
    <submittedName>
        <fullName evidence="1">Uncharacterized protein</fullName>
    </submittedName>
</protein>
<comment type="caution">
    <text evidence="1">The sequence shown here is derived from an EMBL/GenBank/DDBJ whole genome shotgun (WGS) entry which is preliminary data.</text>
</comment>
<name>A0ACB9RAQ5_9MYRT</name>
<accession>A0ACB9RAQ5</accession>
<sequence>MAEKEALLAVGGGPAGRDRRLDSPPLDDVCPICFGDFSIPCRTVCGHWYCGSCILQLWKYTASSSPCKCPMCSRKINRLMPLDTLKDQREDDVIKVLKEVHSYNLLHVGGARGLIQKASQIPFYLKAYVVGVMDPDRPHPHFSEIRLVAMLLTALYMATPFDFIPTGKISVVRMFDFVALLLFVFLRLIGIFRRRRLARRVRELAHSEF</sequence>
<reference evidence="2" key="1">
    <citation type="journal article" date="2023" name="Front. Plant Sci.">
        <title>Chromosomal-level genome assembly of Melastoma candidum provides insights into trichome evolution.</title>
        <authorList>
            <person name="Zhong Y."/>
            <person name="Wu W."/>
            <person name="Sun C."/>
            <person name="Zou P."/>
            <person name="Liu Y."/>
            <person name="Dai S."/>
            <person name="Zhou R."/>
        </authorList>
    </citation>
    <scope>NUCLEOTIDE SEQUENCE [LARGE SCALE GENOMIC DNA]</scope>
</reference>
<organism evidence="1 2">
    <name type="scientific">Melastoma candidum</name>
    <dbReference type="NCBI Taxonomy" id="119954"/>
    <lineage>
        <taxon>Eukaryota</taxon>
        <taxon>Viridiplantae</taxon>
        <taxon>Streptophyta</taxon>
        <taxon>Embryophyta</taxon>
        <taxon>Tracheophyta</taxon>
        <taxon>Spermatophyta</taxon>
        <taxon>Magnoliopsida</taxon>
        <taxon>eudicotyledons</taxon>
        <taxon>Gunneridae</taxon>
        <taxon>Pentapetalae</taxon>
        <taxon>rosids</taxon>
        <taxon>malvids</taxon>
        <taxon>Myrtales</taxon>
        <taxon>Melastomataceae</taxon>
        <taxon>Melastomatoideae</taxon>
        <taxon>Melastomateae</taxon>
        <taxon>Melastoma</taxon>
    </lineage>
</organism>